<organism evidence="2 3">
    <name type="scientific">Formivibrio citricus</name>
    <dbReference type="NCBI Taxonomy" id="83765"/>
    <lineage>
        <taxon>Bacteria</taxon>
        <taxon>Pseudomonadati</taxon>
        <taxon>Pseudomonadota</taxon>
        <taxon>Betaproteobacteria</taxon>
        <taxon>Neisseriales</taxon>
        <taxon>Chitinibacteraceae</taxon>
        <taxon>Formivibrio</taxon>
    </lineage>
</organism>
<dbReference type="SUPFAM" id="SSF88713">
    <property type="entry name" value="Glycoside hydrolase/deacetylase"/>
    <property type="match status" value="1"/>
</dbReference>
<dbReference type="Proteomes" id="UP000242869">
    <property type="component" value="Unassembled WGS sequence"/>
</dbReference>
<dbReference type="SUPFAM" id="SSF51445">
    <property type="entry name" value="(Trans)glycosidases"/>
    <property type="match status" value="1"/>
</dbReference>
<dbReference type="EMBL" id="FOVE01000018">
    <property type="protein sequence ID" value="SFN81699.1"/>
    <property type="molecule type" value="Genomic_DNA"/>
</dbReference>
<dbReference type="STRING" id="83765.SAMN05660284_02326"/>
<sequence>MLNQQIHAAMIGLLVNAGRMLLLWLCLMASPLLHASPSVAFYYGNPVPVDRLQAYDWAVVEPAHLPSPPKGGNTQWFAYLSLGEITADRPYAKDVPAAWKASRNIAWGSWVIDQTSDEWPAFVVNRMVDPLWKAGYRGFFLDTLDSWQMIAKTDAERQKQIAGLMRTIAAIKARYPEARLIANRGFEVMDKIHPWLSAVAFESYFQGWNAEKRRYQPVSEEDRRWLDGQLKPIREQYRLPVIAIDYVPPADKALALATARKLRQAGFVPWVADPLLGSMGAGALEELPRTVLLLYSGNKGDTPLDSNMQYVATILNYLGYRHRLIDVTDLSSLPENLDDTAGIISSFAENKADVPLQIWLKKQIDRKIPWVVLNDFGFPLTPAWLKRLGLTSSSRVLGTKQVTIVKQSAALGFETSLQASGDIKSSFSGLTAANAEVLLELQNNQGVRYQPVAITDWGGYAMAPFVFRTLPDETNRWVIDPFQFLARALRLPALPVPDVTTENGRRILISHIDGDGFVSQAEMPGSPPAGEVMLKEILQKYSNLPITVSVIEGEIGAEGLYPAKSQLHEKIARQIFALPNVEIASHSYSHPFKWQPAATGETSEDYHLSIPGYSFDLDREIAGTAKYINTRLAPTGKKTRVLLWTGDCDPPEVAVRKARQARLLNMNAGDTVISKTLPTLTAVAPIGMYKGNELQIFAPNQNENVYTNNWTGPFYGYQRVIETFQMTESPRRLKPIDIYYHVYSASKKASLNALKRVYDWAVAQPVTPMFASEYIERAQGFFGMNLSRTFDGRYLISNTGALRTLRLPVSAGYPDMTASRNVAGFHDSQGVRYIHLSTDNAELALRPDKPSSPYLAYANAKLDDWTVLPKGLKFKLQGWVPLRFALGKAQACRLTVAGKPVNGRFDGELVHYQLPQNAASEIKLVCQR</sequence>
<accession>A0A1I5C3X1</accession>
<dbReference type="Pfam" id="PF03537">
    <property type="entry name" value="Glyco_hydro_114"/>
    <property type="match status" value="1"/>
</dbReference>
<dbReference type="InterPro" id="IPR011330">
    <property type="entry name" value="Glyco_hydro/deAcase_b/a-brl"/>
</dbReference>
<dbReference type="PANTHER" id="PTHR35882">
    <property type="entry name" value="PELA"/>
    <property type="match status" value="1"/>
</dbReference>
<dbReference type="InterPro" id="IPR017853">
    <property type="entry name" value="GH"/>
</dbReference>
<protein>
    <recommendedName>
        <fullName evidence="1">Glycoside-hydrolase family GH114 TIM-barrel domain-containing protein</fullName>
    </recommendedName>
</protein>
<keyword evidence="3" id="KW-1185">Reference proteome</keyword>
<dbReference type="InterPro" id="IPR004352">
    <property type="entry name" value="GH114_TIM-barrel"/>
</dbReference>
<evidence type="ECO:0000313" key="3">
    <source>
        <dbReference type="Proteomes" id="UP000242869"/>
    </source>
</evidence>
<evidence type="ECO:0000313" key="2">
    <source>
        <dbReference type="EMBL" id="SFN81699.1"/>
    </source>
</evidence>
<name>A0A1I5C3X1_9NEIS</name>
<evidence type="ECO:0000259" key="1">
    <source>
        <dbReference type="Pfam" id="PF03537"/>
    </source>
</evidence>
<dbReference type="Gene3D" id="3.20.20.70">
    <property type="entry name" value="Aldolase class I"/>
    <property type="match status" value="1"/>
</dbReference>
<dbReference type="PIRSF" id="PIRSF029570">
    <property type="entry name" value="UCP029570"/>
    <property type="match status" value="1"/>
</dbReference>
<reference evidence="3" key="1">
    <citation type="submission" date="2016-10" db="EMBL/GenBank/DDBJ databases">
        <authorList>
            <person name="Varghese N."/>
            <person name="Submissions S."/>
        </authorList>
    </citation>
    <scope>NUCLEOTIDE SEQUENCE [LARGE SCALE GENOMIC DNA]</scope>
    <source>
        <strain evidence="3">DSM 6150</strain>
    </source>
</reference>
<gene>
    <name evidence="2" type="ORF">SAMN05660284_02326</name>
</gene>
<dbReference type="PANTHER" id="PTHR35882:SF2">
    <property type="entry name" value="PELA"/>
    <property type="match status" value="1"/>
</dbReference>
<dbReference type="CDD" id="cd10922">
    <property type="entry name" value="CE4_PelA_like_C"/>
    <property type="match status" value="1"/>
</dbReference>
<feature type="domain" description="Glycoside-hydrolase family GH114 TIM-barrel" evidence="1">
    <location>
        <begin position="48"/>
        <end position="276"/>
    </location>
</feature>
<dbReference type="InterPro" id="IPR016925">
    <property type="entry name" value="UCP029570"/>
</dbReference>
<dbReference type="InterPro" id="IPR013785">
    <property type="entry name" value="Aldolase_TIM"/>
</dbReference>
<dbReference type="GO" id="GO:0005975">
    <property type="term" value="P:carbohydrate metabolic process"/>
    <property type="evidence" value="ECO:0007669"/>
    <property type="project" value="InterPro"/>
</dbReference>
<dbReference type="AlphaFoldDB" id="A0A1I5C3X1"/>
<proteinExistence type="predicted"/>